<name>A0A3G1KVA5_FORW1</name>
<keyword evidence="4" id="KW-1185">Reference proteome</keyword>
<comment type="similarity">
    <text evidence="1 2">Belongs to the phD/YefM antitoxin family.</text>
</comment>
<dbReference type="EMBL" id="CP017634">
    <property type="protein sequence ID" value="ATW26371.1"/>
    <property type="molecule type" value="Genomic_DNA"/>
</dbReference>
<dbReference type="OrthoDB" id="9795585at2"/>
<proteinExistence type="inferred from homology"/>
<organism evidence="3 4">
    <name type="scientific">Formimonas warabiya</name>
    <dbReference type="NCBI Taxonomy" id="1761012"/>
    <lineage>
        <taxon>Bacteria</taxon>
        <taxon>Bacillati</taxon>
        <taxon>Bacillota</taxon>
        <taxon>Clostridia</taxon>
        <taxon>Eubacteriales</taxon>
        <taxon>Peptococcaceae</taxon>
        <taxon>Candidatus Formimonas</taxon>
    </lineage>
</organism>
<dbReference type="Gene3D" id="3.40.1620.10">
    <property type="entry name" value="YefM-like domain"/>
    <property type="match status" value="1"/>
</dbReference>
<gene>
    <name evidence="3" type="ORF">DCMF_17830</name>
</gene>
<evidence type="ECO:0000256" key="2">
    <source>
        <dbReference type="RuleBase" id="RU362080"/>
    </source>
</evidence>
<evidence type="ECO:0000256" key="1">
    <source>
        <dbReference type="ARBA" id="ARBA00009981"/>
    </source>
</evidence>
<dbReference type="InterPro" id="IPR006442">
    <property type="entry name" value="Antitoxin_Phd/YefM"/>
</dbReference>
<dbReference type="Pfam" id="PF02604">
    <property type="entry name" value="PhdYeFM_antitox"/>
    <property type="match status" value="1"/>
</dbReference>
<evidence type="ECO:0000313" key="3">
    <source>
        <dbReference type="EMBL" id="ATW26371.1"/>
    </source>
</evidence>
<protein>
    <recommendedName>
        <fullName evidence="2">Antitoxin</fullName>
    </recommendedName>
</protein>
<dbReference type="Proteomes" id="UP000323521">
    <property type="component" value="Chromosome"/>
</dbReference>
<dbReference type="NCBIfam" id="TIGR01552">
    <property type="entry name" value="phd_fam"/>
    <property type="match status" value="1"/>
</dbReference>
<dbReference type="SUPFAM" id="SSF143120">
    <property type="entry name" value="YefM-like"/>
    <property type="match status" value="1"/>
</dbReference>
<reference evidence="3 4" key="1">
    <citation type="submission" date="2016-10" db="EMBL/GenBank/DDBJ databases">
        <title>Complete Genome Sequence of Peptococcaceae strain DCMF.</title>
        <authorList>
            <person name="Edwards R.J."/>
            <person name="Holland S.I."/>
            <person name="Deshpande N.P."/>
            <person name="Wong Y.K."/>
            <person name="Ertan H."/>
            <person name="Manefield M."/>
            <person name="Russell T.L."/>
            <person name="Lee M.J."/>
        </authorList>
    </citation>
    <scope>NUCLEOTIDE SEQUENCE [LARGE SCALE GENOMIC DNA]</scope>
    <source>
        <strain evidence="3 4">DCMF</strain>
    </source>
</reference>
<dbReference type="InterPro" id="IPR036165">
    <property type="entry name" value="YefM-like_sf"/>
</dbReference>
<sequence length="95" mass="11100">MPQIRPVSDLRNNFADISRIVHETAEPVFLTKNGYGDMVVMSMEAYERHQFESEVYFKLKEAELEAKITDKRYSHKEVFDELRSKLSDQVESGDV</sequence>
<dbReference type="KEGG" id="fwa:DCMF_17830"/>
<evidence type="ECO:0000313" key="4">
    <source>
        <dbReference type="Proteomes" id="UP000323521"/>
    </source>
</evidence>
<dbReference type="RefSeq" id="WP_148135677.1">
    <property type="nucleotide sequence ID" value="NZ_CP017634.1"/>
</dbReference>
<accession>A0A3G1KVA5</accession>
<comment type="function">
    <text evidence="2">Antitoxin component of a type II toxin-antitoxin (TA) system.</text>
</comment>
<dbReference type="AlphaFoldDB" id="A0A3G1KVA5"/>